<organism evidence="2">
    <name type="scientific">marine metagenome</name>
    <dbReference type="NCBI Taxonomy" id="408172"/>
    <lineage>
        <taxon>unclassified sequences</taxon>
        <taxon>metagenomes</taxon>
        <taxon>ecological metagenomes</taxon>
    </lineage>
</organism>
<dbReference type="GO" id="GO:0015627">
    <property type="term" value="C:type II protein secretion system complex"/>
    <property type="evidence" value="ECO:0007669"/>
    <property type="project" value="InterPro"/>
</dbReference>
<keyword evidence="1" id="KW-1133">Transmembrane helix</keyword>
<reference evidence="2" key="1">
    <citation type="submission" date="2018-05" db="EMBL/GenBank/DDBJ databases">
        <authorList>
            <person name="Lanie J.A."/>
            <person name="Ng W.-L."/>
            <person name="Kazmierczak K.M."/>
            <person name="Andrzejewski T.M."/>
            <person name="Davidsen T.M."/>
            <person name="Wayne K.J."/>
            <person name="Tettelin H."/>
            <person name="Glass J.I."/>
            <person name="Rusch D."/>
            <person name="Podicherti R."/>
            <person name="Tsui H.-C.T."/>
            <person name="Winkler M.E."/>
        </authorList>
    </citation>
    <scope>NUCLEOTIDE SEQUENCE</scope>
</reference>
<evidence type="ECO:0000256" key="1">
    <source>
        <dbReference type="SAM" id="Phobius"/>
    </source>
</evidence>
<sequence length="164" mass="17584">MENQTKTNLKKATPGFSLTELIVIIVLIGIFAAMAMTRTSTGMTTIQVQIAIDQITTDIDYSKSMAFARHDTITLVFSTTLEQYTIYNGPDGSRSAITDFPNSTNGVISFDQSDFIEVNITSANFGGSSELQFLPLGDPKSGGSIVLNSKTISVAPVTGTWSVN</sequence>
<dbReference type="SUPFAM" id="SSF54523">
    <property type="entry name" value="Pili subunits"/>
    <property type="match status" value="1"/>
</dbReference>
<dbReference type="AlphaFoldDB" id="A0A382L3U2"/>
<name>A0A382L3U2_9ZZZZ</name>
<dbReference type="EMBL" id="UINC01084121">
    <property type="protein sequence ID" value="SVC30465.1"/>
    <property type="molecule type" value="Genomic_DNA"/>
</dbReference>
<protein>
    <recommendedName>
        <fullName evidence="3">General secretion pathway GspH domain-containing protein</fullName>
    </recommendedName>
</protein>
<gene>
    <name evidence="2" type="ORF">METZ01_LOCUS283319</name>
</gene>
<dbReference type="GO" id="GO:0005886">
    <property type="term" value="C:plasma membrane"/>
    <property type="evidence" value="ECO:0007669"/>
    <property type="project" value="UniProtKB-SubCell"/>
</dbReference>
<dbReference type="InterPro" id="IPR045584">
    <property type="entry name" value="Pilin-like"/>
</dbReference>
<dbReference type="Gene3D" id="3.30.700.10">
    <property type="entry name" value="Glycoprotein, Type 4 Pilin"/>
    <property type="match status" value="1"/>
</dbReference>
<accession>A0A382L3U2</accession>
<evidence type="ECO:0008006" key="3">
    <source>
        <dbReference type="Google" id="ProtNLM"/>
    </source>
</evidence>
<feature type="transmembrane region" description="Helical" evidence="1">
    <location>
        <begin position="15"/>
        <end position="36"/>
    </location>
</feature>
<evidence type="ECO:0000313" key="2">
    <source>
        <dbReference type="EMBL" id="SVC30465.1"/>
    </source>
</evidence>
<dbReference type="GO" id="GO:0015628">
    <property type="term" value="P:protein secretion by the type II secretion system"/>
    <property type="evidence" value="ECO:0007669"/>
    <property type="project" value="InterPro"/>
</dbReference>
<dbReference type="InterPro" id="IPR012902">
    <property type="entry name" value="N_methyl_site"/>
</dbReference>
<keyword evidence="1" id="KW-0472">Membrane</keyword>
<proteinExistence type="predicted"/>
<dbReference type="Pfam" id="PF07963">
    <property type="entry name" value="N_methyl"/>
    <property type="match status" value="1"/>
</dbReference>
<keyword evidence="1" id="KW-0812">Transmembrane</keyword>